<reference evidence="2 3" key="1">
    <citation type="submission" date="2016-10" db="EMBL/GenBank/DDBJ databases">
        <authorList>
            <person name="de Groot N.N."/>
        </authorList>
    </citation>
    <scope>NUCLEOTIDE SEQUENCE [LARGE SCALE GENOMIC DNA]</scope>
    <source>
        <strain evidence="2 3">DSM 26130</strain>
    </source>
</reference>
<organism evidence="2 3">
    <name type="scientific">Spirosoma endophyticum</name>
    <dbReference type="NCBI Taxonomy" id="662367"/>
    <lineage>
        <taxon>Bacteria</taxon>
        <taxon>Pseudomonadati</taxon>
        <taxon>Bacteroidota</taxon>
        <taxon>Cytophagia</taxon>
        <taxon>Cytophagales</taxon>
        <taxon>Cytophagaceae</taxon>
        <taxon>Spirosoma</taxon>
    </lineage>
</organism>
<protein>
    <submittedName>
        <fullName evidence="2">Glycosyltransferase involved in cell wall bisynthesis</fullName>
    </submittedName>
</protein>
<keyword evidence="3" id="KW-1185">Reference proteome</keyword>
<dbReference type="EMBL" id="FOLQ01000027">
    <property type="protein sequence ID" value="SFF07764.1"/>
    <property type="molecule type" value="Genomic_DNA"/>
</dbReference>
<keyword evidence="2" id="KW-0808">Transferase</keyword>
<dbReference type="Gene3D" id="3.40.50.2000">
    <property type="entry name" value="Glycogen Phosphorylase B"/>
    <property type="match status" value="2"/>
</dbReference>
<evidence type="ECO:0000313" key="2">
    <source>
        <dbReference type="EMBL" id="SFF07764.1"/>
    </source>
</evidence>
<dbReference type="STRING" id="662367.SAMN05216167_12737"/>
<dbReference type="CDD" id="cd03801">
    <property type="entry name" value="GT4_PimA-like"/>
    <property type="match status" value="1"/>
</dbReference>
<dbReference type="GO" id="GO:0016757">
    <property type="term" value="F:glycosyltransferase activity"/>
    <property type="evidence" value="ECO:0007669"/>
    <property type="project" value="InterPro"/>
</dbReference>
<dbReference type="Proteomes" id="UP000198598">
    <property type="component" value="Unassembled WGS sequence"/>
</dbReference>
<accession>A0A1I2FQL7</accession>
<dbReference type="AlphaFoldDB" id="A0A1I2FQL7"/>
<feature type="domain" description="Glycosyl transferase family 1" evidence="1">
    <location>
        <begin position="189"/>
        <end position="347"/>
    </location>
</feature>
<dbReference type="SUPFAM" id="SSF53756">
    <property type="entry name" value="UDP-Glycosyltransferase/glycogen phosphorylase"/>
    <property type="match status" value="1"/>
</dbReference>
<evidence type="ECO:0000313" key="3">
    <source>
        <dbReference type="Proteomes" id="UP000198598"/>
    </source>
</evidence>
<proteinExistence type="predicted"/>
<evidence type="ECO:0000259" key="1">
    <source>
        <dbReference type="Pfam" id="PF00534"/>
    </source>
</evidence>
<name>A0A1I2FQL7_9BACT</name>
<sequence length="373" mass="42928">MNDSPKILFLLHLPPPVHGSSLVGLTIKNSIAINKSFKCFYINLLASKQVAETGKINLRKILGYLNTFSQLLIFLLKERPIYCYLALTTTGVAFYKDLILVALLKFFRVKLVYHLHNKGINIQKHKFVNRICYQYIFKNAVVIILSKYLYFDIQGLVPIRETYICHNGVEDENRDFNLENSKKDIDLNVKILFLSNLIESKGVLILLKALVLLKRKNIPFLCSFVGGEADISLAKFYLWIEELGLGKYVIFEGKKYGEEKKQAFIKADIFALPTYYHNECFPLVLLEAMSYSLPIVSTYEGGIQDIVEDGVTGFLVRQNHVELLAEKLEILITDSSLRQRMGIESRNKFETNFTLKKFENRFINILQSIVTRN</sequence>
<dbReference type="OrthoDB" id="9792322at2"/>
<dbReference type="InterPro" id="IPR001296">
    <property type="entry name" value="Glyco_trans_1"/>
</dbReference>
<gene>
    <name evidence="2" type="ORF">SAMN05216167_12737</name>
</gene>
<dbReference type="PANTHER" id="PTHR12526">
    <property type="entry name" value="GLYCOSYLTRANSFERASE"/>
    <property type="match status" value="1"/>
</dbReference>
<dbReference type="RefSeq" id="WP_093833917.1">
    <property type="nucleotide sequence ID" value="NZ_FOLQ01000027.1"/>
</dbReference>
<dbReference type="Pfam" id="PF00534">
    <property type="entry name" value="Glycos_transf_1"/>
    <property type="match status" value="1"/>
</dbReference>